<evidence type="ECO:0000313" key="5">
    <source>
        <dbReference type="Proteomes" id="UP001600888"/>
    </source>
</evidence>
<evidence type="ECO:0000256" key="1">
    <source>
        <dbReference type="PROSITE-ProRule" id="PRU00042"/>
    </source>
</evidence>
<dbReference type="SUPFAM" id="SSF57667">
    <property type="entry name" value="beta-beta-alpha zinc fingers"/>
    <property type="match status" value="1"/>
</dbReference>
<dbReference type="PROSITE" id="PS00028">
    <property type="entry name" value="ZINC_FINGER_C2H2_1"/>
    <property type="match status" value="1"/>
</dbReference>
<feature type="region of interest" description="Disordered" evidence="2">
    <location>
        <begin position="1"/>
        <end position="30"/>
    </location>
</feature>
<dbReference type="Gene3D" id="3.30.160.60">
    <property type="entry name" value="Classic Zinc Finger"/>
    <property type="match status" value="1"/>
</dbReference>
<keyword evidence="1" id="KW-0862">Zinc</keyword>
<evidence type="ECO:0000256" key="2">
    <source>
        <dbReference type="SAM" id="MobiDB-lite"/>
    </source>
</evidence>
<feature type="domain" description="C2H2-type" evidence="3">
    <location>
        <begin position="220"/>
        <end position="247"/>
    </location>
</feature>
<name>A0ABR4FAR4_9PEZI</name>
<accession>A0ABR4FAR4</accession>
<dbReference type="Proteomes" id="UP001600888">
    <property type="component" value="Unassembled WGS sequence"/>
</dbReference>
<protein>
    <recommendedName>
        <fullName evidence="3">C2H2-type domain-containing protein</fullName>
    </recommendedName>
</protein>
<keyword evidence="1" id="KW-0863">Zinc-finger</keyword>
<dbReference type="PROSITE" id="PS50157">
    <property type="entry name" value="ZINC_FINGER_C2H2_2"/>
    <property type="match status" value="1"/>
</dbReference>
<organism evidence="4 5">
    <name type="scientific">Diaporthe vaccinii</name>
    <dbReference type="NCBI Taxonomy" id="105482"/>
    <lineage>
        <taxon>Eukaryota</taxon>
        <taxon>Fungi</taxon>
        <taxon>Dikarya</taxon>
        <taxon>Ascomycota</taxon>
        <taxon>Pezizomycotina</taxon>
        <taxon>Sordariomycetes</taxon>
        <taxon>Sordariomycetidae</taxon>
        <taxon>Diaporthales</taxon>
        <taxon>Diaporthaceae</taxon>
        <taxon>Diaporthe</taxon>
        <taxon>Diaporthe eres species complex</taxon>
    </lineage>
</organism>
<keyword evidence="1" id="KW-0479">Metal-binding</keyword>
<dbReference type="InterPro" id="IPR013087">
    <property type="entry name" value="Znf_C2H2_type"/>
</dbReference>
<keyword evidence="5" id="KW-1185">Reference proteome</keyword>
<dbReference type="EMBL" id="JBAWTH010000005">
    <property type="protein sequence ID" value="KAL2291788.1"/>
    <property type="molecule type" value="Genomic_DNA"/>
</dbReference>
<gene>
    <name evidence="4" type="ORF">FJTKL_11977</name>
</gene>
<comment type="caution">
    <text evidence="4">The sequence shown here is derived from an EMBL/GenBank/DDBJ whole genome shotgun (WGS) entry which is preliminary data.</text>
</comment>
<proteinExistence type="predicted"/>
<evidence type="ECO:0000313" key="4">
    <source>
        <dbReference type="EMBL" id="KAL2291788.1"/>
    </source>
</evidence>
<sequence length="286" mass="31058">MGPCQASELQPSHEVDSDGGSETSQHSQPLSLHATTLCGSSNTEIIFENHKRDKVTMPSPPPPLPSRGQPFPFILPQPLGPLSPPITGSNQPYFTSTSAPGNTALFGTCGLPDARTWGARGANPDRAGGFVMPNPAPAATTGLPKCINLENETEPGPFPSHHAPPRQFGSQNLAQPAANMWHTPATETRIPPRGQEHGFVLERPSAGGTYGDNLEVPRYHKCDECHEAFTTSSWLKRHRTTHFGRFRCGCGATYIDKVLLLEHQNNKECEQRPASKERVQFWGTPG</sequence>
<dbReference type="InterPro" id="IPR036236">
    <property type="entry name" value="Znf_C2H2_sf"/>
</dbReference>
<dbReference type="Pfam" id="PF00096">
    <property type="entry name" value="zf-C2H2"/>
    <property type="match status" value="1"/>
</dbReference>
<reference evidence="4 5" key="1">
    <citation type="submission" date="2024-03" db="EMBL/GenBank/DDBJ databases">
        <title>A high-quality draft genome sequence of Diaporthe vaccinii, a causative agent of upright dieback and viscid rot disease in cranberry plants.</title>
        <authorList>
            <person name="Sarrasin M."/>
            <person name="Lang B.F."/>
            <person name="Burger G."/>
        </authorList>
    </citation>
    <scope>NUCLEOTIDE SEQUENCE [LARGE SCALE GENOMIC DNA]</scope>
    <source>
        <strain evidence="4 5">IS7</strain>
    </source>
</reference>
<feature type="compositionally biased region" description="Polar residues" evidence="2">
    <location>
        <begin position="20"/>
        <end position="30"/>
    </location>
</feature>
<evidence type="ECO:0000259" key="3">
    <source>
        <dbReference type="PROSITE" id="PS50157"/>
    </source>
</evidence>